<keyword evidence="1" id="KW-0472">Membrane</keyword>
<gene>
    <name evidence="2" type="ORF">FK256_06535</name>
</gene>
<dbReference type="AlphaFoldDB" id="A0A508A4T5"/>
<feature type="transmembrane region" description="Helical" evidence="1">
    <location>
        <begin position="9"/>
        <end position="26"/>
    </location>
</feature>
<evidence type="ECO:0000313" key="2">
    <source>
        <dbReference type="EMBL" id="TQD43454.1"/>
    </source>
</evidence>
<proteinExistence type="predicted"/>
<evidence type="ECO:0000313" key="3">
    <source>
        <dbReference type="Proteomes" id="UP000319010"/>
    </source>
</evidence>
<feature type="transmembrane region" description="Helical" evidence="1">
    <location>
        <begin position="32"/>
        <end position="49"/>
    </location>
</feature>
<protein>
    <submittedName>
        <fullName evidence="2">Uncharacterized protein</fullName>
    </submittedName>
</protein>
<dbReference type="Proteomes" id="UP000319010">
    <property type="component" value="Unassembled WGS sequence"/>
</dbReference>
<evidence type="ECO:0000256" key="1">
    <source>
        <dbReference type="SAM" id="Phobius"/>
    </source>
</evidence>
<accession>A0A508A4T5</accession>
<sequence length="68" mass="7341">MLSGRNRRIFLMCIVVLNIMVTVLSVRRGDTAIAIIFAAAAVLIVFQLIRPSIGGKGGDRDDRTPPSS</sequence>
<name>A0A508A4T5_9ACTO</name>
<dbReference type="RefSeq" id="WP_141424170.1">
    <property type="nucleotide sequence ID" value="NZ_VXKM01000025.1"/>
</dbReference>
<comment type="caution">
    <text evidence="2">The sequence shown here is derived from an EMBL/GenBank/DDBJ whole genome shotgun (WGS) entry which is preliminary data.</text>
</comment>
<keyword evidence="1" id="KW-0812">Transmembrane</keyword>
<reference evidence="2 3" key="1">
    <citation type="submission" date="2019-06" db="EMBL/GenBank/DDBJ databases">
        <title>Draft genome sequence of Actinomyces johnsonii CCUG 34287T.</title>
        <authorList>
            <person name="Salva-Serra F."/>
            <person name="Cardew S."/>
            <person name="Moore E."/>
        </authorList>
    </citation>
    <scope>NUCLEOTIDE SEQUENCE [LARGE SCALE GENOMIC DNA]</scope>
    <source>
        <strain evidence="2 3">CCUG 34287</strain>
    </source>
</reference>
<dbReference type="EMBL" id="VICB01000007">
    <property type="protein sequence ID" value="TQD43454.1"/>
    <property type="molecule type" value="Genomic_DNA"/>
</dbReference>
<keyword evidence="1" id="KW-1133">Transmembrane helix</keyword>
<organism evidence="2 3">
    <name type="scientific">Actinomyces johnsonii</name>
    <dbReference type="NCBI Taxonomy" id="544581"/>
    <lineage>
        <taxon>Bacteria</taxon>
        <taxon>Bacillati</taxon>
        <taxon>Actinomycetota</taxon>
        <taxon>Actinomycetes</taxon>
        <taxon>Actinomycetales</taxon>
        <taxon>Actinomycetaceae</taxon>
        <taxon>Actinomyces</taxon>
    </lineage>
</organism>